<sequence length="34" mass="3807">MKADIVIILASYKPIEIPLDNNVNSSDCTNEEKE</sequence>
<reference evidence="1 2" key="1">
    <citation type="submission" date="2023-07" db="EMBL/GenBank/DDBJ databases">
        <title>Functional and genomic diversity of the sorghum phyllosphere microbiome.</title>
        <authorList>
            <person name="Shade A."/>
        </authorList>
    </citation>
    <scope>NUCLEOTIDE SEQUENCE [LARGE SCALE GENOMIC DNA]</scope>
    <source>
        <strain evidence="1 2">SORGH_AS_0892</strain>
    </source>
</reference>
<organism evidence="1 2">
    <name type="scientific">Sphingobacterium zeae</name>
    <dbReference type="NCBI Taxonomy" id="1776859"/>
    <lineage>
        <taxon>Bacteria</taxon>
        <taxon>Pseudomonadati</taxon>
        <taxon>Bacteroidota</taxon>
        <taxon>Sphingobacteriia</taxon>
        <taxon>Sphingobacteriales</taxon>
        <taxon>Sphingobacteriaceae</taxon>
        <taxon>Sphingobacterium</taxon>
    </lineage>
</organism>
<proteinExistence type="predicted"/>
<comment type="caution">
    <text evidence="1">The sequence shown here is derived from an EMBL/GenBank/DDBJ whole genome shotgun (WGS) entry which is preliminary data.</text>
</comment>
<dbReference type="EMBL" id="JAUTBA010000001">
    <property type="protein sequence ID" value="MDQ1148814.1"/>
    <property type="molecule type" value="Genomic_DNA"/>
</dbReference>
<name>A0ABU0U1J6_9SPHI</name>
<gene>
    <name evidence="1" type="ORF">QE382_000798</name>
</gene>
<keyword evidence="2" id="KW-1185">Reference proteome</keyword>
<evidence type="ECO:0000313" key="1">
    <source>
        <dbReference type="EMBL" id="MDQ1148814.1"/>
    </source>
</evidence>
<dbReference type="Proteomes" id="UP001244640">
    <property type="component" value="Unassembled WGS sequence"/>
</dbReference>
<accession>A0ABU0U1J6</accession>
<protein>
    <submittedName>
        <fullName evidence="1">Uncharacterized protein</fullName>
    </submittedName>
</protein>
<evidence type="ECO:0000313" key="2">
    <source>
        <dbReference type="Proteomes" id="UP001244640"/>
    </source>
</evidence>